<feature type="non-terminal residue" evidence="8">
    <location>
        <position position="1"/>
    </location>
</feature>
<dbReference type="GO" id="GO:0006352">
    <property type="term" value="P:DNA-templated transcription initiation"/>
    <property type="evidence" value="ECO:0007669"/>
    <property type="project" value="InterPro"/>
</dbReference>
<evidence type="ECO:0000256" key="6">
    <source>
        <dbReference type="SAM" id="MobiDB-lite"/>
    </source>
</evidence>
<reference evidence="8" key="1">
    <citation type="journal article" date="2014" name="Front. Microbiol.">
        <title>High frequency of phylogenetically diverse reductive dehalogenase-homologous genes in deep subseafloor sedimentary metagenomes.</title>
        <authorList>
            <person name="Kawai M."/>
            <person name="Futagami T."/>
            <person name="Toyoda A."/>
            <person name="Takaki Y."/>
            <person name="Nishi S."/>
            <person name="Hori S."/>
            <person name="Arai W."/>
            <person name="Tsubouchi T."/>
            <person name="Morono Y."/>
            <person name="Uchiyama I."/>
            <person name="Ito T."/>
            <person name="Fujiyama A."/>
            <person name="Inagaki F."/>
            <person name="Takami H."/>
        </authorList>
    </citation>
    <scope>NUCLEOTIDE SEQUENCE</scope>
    <source>
        <strain evidence="8">Expedition CK06-06</strain>
    </source>
</reference>
<accession>X0RIA1</accession>
<evidence type="ECO:0000256" key="1">
    <source>
        <dbReference type="ARBA" id="ARBA00023015"/>
    </source>
</evidence>
<evidence type="ECO:0000256" key="4">
    <source>
        <dbReference type="ARBA" id="ARBA00023163"/>
    </source>
</evidence>
<dbReference type="InterPro" id="IPR013325">
    <property type="entry name" value="RNA_pol_sigma_r2"/>
</dbReference>
<dbReference type="PROSITE" id="PS00715">
    <property type="entry name" value="SIGMA70_1"/>
    <property type="match status" value="1"/>
</dbReference>
<dbReference type="InterPro" id="IPR014284">
    <property type="entry name" value="RNA_pol_sigma-70_dom"/>
</dbReference>
<evidence type="ECO:0000259" key="7">
    <source>
        <dbReference type="PROSITE" id="PS00715"/>
    </source>
</evidence>
<dbReference type="GO" id="GO:0003677">
    <property type="term" value="F:DNA binding"/>
    <property type="evidence" value="ECO:0007669"/>
    <property type="project" value="UniProtKB-KW"/>
</dbReference>
<keyword evidence="3" id="KW-0238">DNA-binding</keyword>
<dbReference type="GO" id="GO:0016987">
    <property type="term" value="F:sigma factor activity"/>
    <property type="evidence" value="ECO:0007669"/>
    <property type="project" value="UniProtKB-KW"/>
</dbReference>
<dbReference type="NCBIfam" id="TIGR02937">
    <property type="entry name" value="sigma70-ECF"/>
    <property type="match status" value="1"/>
</dbReference>
<dbReference type="EMBL" id="BARS01008974">
    <property type="protein sequence ID" value="GAF68473.1"/>
    <property type="molecule type" value="Genomic_DNA"/>
</dbReference>
<dbReference type="PRINTS" id="PR00046">
    <property type="entry name" value="SIGMA70FCT"/>
</dbReference>
<dbReference type="PANTHER" id="PTHR30603">
    <property type="entry name" value="RNA POLYMERASE SIGMA FACTOR RPO"/>
    <property type="match status" value="1"/>
</dbReference>
<dbReference type="InterPro" id="IPR000943">
    <property type="entry name" value="RNA_pol_sigma70"/>
</dbReference>
<feature type="non-terminal residue" evidence="8">
    <location>
        <position position="354"/>
    </location>
</feature>
<keyword evidence="5" id="KW-0175">Coiled coil</keyword>
<comment type="caution">
    <text evidence="8">The sequence shown here is derived from an EMBL/GenBank/DDBJ whole genome shotgun (WGS) entry which is preliminary data.</text>
</comment>
<dbReference type="SUPFAM" id="SSF88946">
    <property type="entry name" value="Sigma2 domain of RNA polymerase sigma factors"/>
    <property type="match status" value="1"/>
</dbReference>
<organism evidence="8">
    <name type="scientific">marine sediment metagenome</name>
    <dbReference type="NCBI Taxonomy" id="412755"/>
    <lineage>
        <taxon>unclassified sequences</taxon>
        <taxon>metagenomes</taxon>
        <taxon>ecological metagenomes</taxon>
    </lineage>
</organism>
<feature type="coiled-coil region" evidence="5">
    <location>
        <begin position="202"/>
        <end position="270"/>
    </location>
</feature>
<gene>
    <name evidence="8" type="ORF">S01H1_16991</name>
</gene>
<dbReference type="Pfam" id="PF00140">
    <property type="entry name" value="Sigma70_r1_2"/>
    <property type="match status" value="1"/>
</dbReference>
<dbReference type="Pfam" id="PF04542">
    <property type="entry name" value="Sigma70_r2"/>
    <property type="match status" value="1"/>
</dbReference>
<dbReference type="PANTHER" id="PTHR30603:SF60">
    <property type="entry name" value="RNA POLYMERASE SIGMA FACTOR RPOD"/>
    <property type="match status" value="1"/>
</dbReference>
<evidence type="ECO:0000256" key="2">
    <source>
        <dbReference type="ARBA" id="ARBA00023082"/>
    </source>
</evidence>
<dbReference type="Gene3D" id="1.10.601.10">
    <property type="entry name" value="RNA Polymerase Primary Sigma Factor"/>
    <property type="match status" value="1"/>
</dbReference>
<dbReference type="AlphaFoldDB" id="X0RIA1"/>
<evidence type="ECO:0000313" key="8">
    <source>
        <dbReference type="EMBL" id="GAF68473.1"/>
    </source>
</evidence>
<name>X0RIA1_9ZZZZ</name>
<dbReference type="InterPro" id="IPR007627">
    <property type="entry name" value="RNA_pol_sigma70_r2"/>
</dbReference>
<dbReference type="InterPro" id="IPR050239">
    <property type="entry name" value="Sigma-70_RNA_pol_init_factors"/>
</dbReference>
<dbReference type="InterPro" id="IPR009042">
    <property type="entry name" value="RNA_pol_sigma70_r1_2"/>
</dbReference>
<evidence type="ECO:0000256" key="3">
    <source>
        <dbReference type="ARBA" id="ARBA00023125"/>
    </source>
</evidence>
<feature type="domain" description="RNA polymerase sigma-70" evidence="7">
    <location>
        <begin position="323"/>
        <end position="336"/>
    </location>
</feature>
<protein>
    <recommendedName>
        <fullName evidence="7">RNA polymerase sigma-70 domain-containing protein</fullName>
    </recommendedName>
</protein>
<feature type="region of interest" description="Disordered" evidence="6">
    <location>
        <begin position="1"/>
        <end position="54"/>
    </location>
</feature>
<evidence type="ECO:0000256" key="5">
    <source>
        <dbReference type="SAM" id="Coils"/>
    </source>
</evidence>
<keyword evidence="2" id="KW-0731">Sigma factor</keyword>
<keyword evidence="1" id="KW-0805">Transcription regulation</keyword>
<keyword evidence="4" id="KW-0804">Transcription</keyword>
<feature type="compositionally biased region" description="Acidic residues" evidence="6">
    <location>
        <begin position="32"/>
        <end position="46"/>
    </location>
</feature>
<sequence length="354" mass="41171">SDSVKDDLTEKEDEFSHAQNLKAKIGTSLEFADNEDEKDDADSDNDENVKSVGSSAQITDPVKCYLRDIGKIPLLNKKTESIISQQIADAKKQSIDAISRFPFIHKEFVQIGERIQKDSIQLKDIVQFQEFDEENMPNLEVEQKTILETIKKIKDLIENEEKIYLSYRGKLDSQTKKREMLQRVKDNKESIGTTIRSIKFSNKLIRKLAKKIEKQIKKIKEKEEIIRFCQEQLDAYNKKKTHENQDNHAIEEIEKNMRGATKAIKKVEVEMGLTRTIGLDHYNRLLTAQIRDKRAKDNLAKANLRLVVNIAKKYVNRGLHFLDLIQEGNIGLMKAVEKFEFERGYKFSTYATWW</sequence>
<proteinExistence type="predicted"/>